<evidence type="ECO:0000313" key="12">
    <source>
        <dbReference type="EMBL" id="TVY77904.1"/>
    </source>
</evidence>
<feature type="transmembrane region" description="Helical" evidence="10">
    <location>
        <begin position="415"/>
        <end position="438"/>
    </location>
</feature>
<dbReference type="InterPro" id="IPR011701">
    <property type="entry name" value="MFS"/>
</dbReference>
<dbReference type="SUPFAM" id="SSF103473">
    <property type="entry name" value="MFS general substrate transporter"/>
    <property type="match status" value="1"/>
</dbReference>
<evidence type="ECO:0000256" key="5">
    <source>
        <dbReference type="ARBA" id="ARBA00022989"/>
    </source>
</evidence>
<evidence type="ECO:0000256" key="2">
    <source>
        <dbReference type="ARBA" id="ARBA00022448"/>
    </source>
</evidence>
<accession>A0A559LSP1</accession>
<feature type="transmembrane region" description="Helical" evidence="10">
    <location>
        <begin position="450"/>
        <end position="469"/>
    </location>
</feature>
<dbReference type="Gene3D" id="1.20.1250.20">
    <property type="entry name" value="MFS general substrate transporter like domains"/>
    <property type="match status" value="1"/>
</dbReference>
<feature type="transmembrane region" description="Helical" evidence="10">
    <location>
        <begin position="50"/>
        <end position="68"/>
    </location>
</feature>
<feature type="domain" description="Major facilitator superfamily (MFS) profile" evidence="11">
    <location>
        <begin position="50"/>
        <end position="484"/>
    </location>
</feature>
<feature type="transmembrane region" description="Helical" evidence="10">
    <location>
        <begin position="316"/>
        <end position="336"/>
    </location>
</feature>
<evidence type="ECO:0000256" key="7">
    <source>
        <dbReference type="ARBA" id="ARBA00023180"/>
    </source>
</evidence>
<keyword evidence="5 10" id="KW-1133">Transmembrane helix</keyword>
<dbReference type="InterPro" id="IPR020846">
    <property type="entry name" value="MFS_dom"/>
</dbReference>
<protein>
    <submittedName>
        <fullName evidence="12">Putative transporter</fullName>
    </submittedName>
</protein>
<evidence type="ECO:0000256" key="10">
    <source>
        <dbReference type="SAM" id="Phobius"/>
    </source>
</evidence>
<reference evidence="12 13" key="1">
    <citation type="journal article" date="2019" name="Microbiol. Resour. Announc.">
        <title>High-quality draft genome sequence of Fusarium oxysporum f. sp. cubense strain 160527, a causal agent of Panama disease.</title>
        <authorList>
            <person name="Asai S."/>
            <person name="Ayukawa Y."/>
            <person name="Gan P."/>
            <person name="Masuda S."/>
            <person name="Komatsu K."/>
            <person name="Shirasu K."/>
            <person name="Arie T."/>
        </authorList>
    </citation>
    <scope>NUCLEOTIDE SEQUENCE [LARGE SCALE GENOMIC DNA]</scope>
    <source>
        <strain evidence="12 13">160527</strain>
    </source>
</reference>
<evidence type="ECO:0000256" key="9">
    <source>
        <dbReference type="SAM" id="MobiDB-lite"/>
    </source>
</evidence>
<dbReference type="AlphaFoldDB" id="A0A559LSP1"/>
<feature type="transmembrane region" description="Helical" evidence="10">
    <location>
        <begin position="146"/>
        <end position="167"/>
    </location>
</feature>
<comment type="similarity">
    <text evidence="8">Belongs to the major facilitator superfamily. DHA1 family. Polyamines/proton antiporter (TC 2.A.1.2.16) subfamily.</text>
</comment>
<feature type="transmembrane region" description="Helical" evidence="10">
    <location>
        <begin position="270"/>
        <end position="296"/>
    </location>
</feature>
<dbReference type="Proteomes" id="UP000320707">
    <property type="component" value="Unassembled WGS sequence"/>
</dbReference>
<keyword evidence="2" id="KW-0813">Transport</keyword>
<comment type="caution">
    <text evidence="12">The sequence shown here is derived from an EMBL/GenBank/DDBJ whole genome shotgun (WGS) entry which is preliminary data.</text>
</comment>
<organism evidence="12 13">
    <name type="scientific">Fusarium oxysporum f. sp. cubense</name>
    <dbReference type="NCBI Taxonomy" id="61366"/>
    <lineage>
        <taxon>Eukaryota</taxon>
        <taxon>Fungi</taxon>
        <taxon>Dikarya</taxon>
        <taxon>Ascomycota</taxon>
        <taxon>Pezizomycotina</taxon>
        <taxon>Sordariomycetes</taxon>
        <taxon>Hypocreomycetidae</taxon>
        <taxon>Hypocreales</taxon>
        <taxon>Nectriaceae</taxon>
        <taxon>Fusarium</taxon>
        <taxon>Fusarium oxysporum species complex</taxon>
    </lineage>
</organism>
<dbReference type="InterPro" id="IPR036259">
    <property type="entry name" value="MFS_trans_sf"/>
</dbReference>
<evidence type="ECO:0000256" key="1">
    <source>
        <dbReference type="ARBA" id="ARBA00004651"/>
    </source>
</evidence>
<name>A0A559LSP1_FUSOC</name>
<gene>
    <name evidence="12" type="ORF">Focb16_v006359</name>
</gene>
<dbReference type="PROSITE" id="PS50850">
    <property type="entry name" value="MFS"/>
    <property type="match status" value="1"/>
</dbReference>
<feature type="transmembrane region" description="Helical" evidence="10">
    <location>
        <begin position="80"/>
        <end position="104"/>
    </location>
</feature>
<feature type="transmembrane region" description="Helical" evidence="10">
    <location>
        <begin position="174"/>
        <end position="193"/>
    </location>
</feature>
<dbReference type="EMBL" id="SRMI01000002">
    <property type="protein sequence ID" value="TVY77904.1"/>
    <property type="molecule type" value="Genomic_DNA"/>
</dbReference>
<dbReference type="GO" id="GO:0005886">
    <property type="term" value="C:plasma membrane"/>
    <property type="evidence" value="ECO:0007669"/>
    <property type="project" value="UniProtKB-SubCell"/>
</dbReference>
<feature type="region of interest" description="Disordered" evidence="9">
    <location>
        <begin position="1"/>
        <end position="26"/>
    </location>
</feature>
<keyword evidence="3" id="KW-1003">Cell membrane</keyword>
<evidence type="ECO:0000256" key="8">
    <source>
        <dbReference type="ARBA" id="ARBA00038459"/>
    </source>
</evidence>
<evidence type="ECO:0000259" key="11">
    <source>
        <dbReference type="PROSITE" id="PS50850"/>
    </source>
</evidence>
<dbReference type="PANTHER" id="PTHR23502">
    <property type="entry name" value="MAJOR FACILITATOR SUPERFAMILY"/>
    <property type="match status" value="1"/>
</dbReference>
<dbReference type="GO" id="GO:0022857">
    <property type="term" value="F:transmembrane transporter activity"/>
    <property type="evidence" value="ECO:0007669"/>
    <property type="project" value="InterPro"/>
</dbReference>
<feature type="transmembrane region" description="Helical" evidence="10">
    <location>
        <begin position="205"/>
        <end position="225"/>
    </location>
</feature>
<sequence length="484" mass="52977">MNSLQRALSKFALSPSTDSERPETNEADFVEFRDGDVKNPRNWSLARKRYITSITILLLANGSIASSITAENTQAITEEFGISSVAAQLTTSLFLMGFCAGPLLFGPLSEFYGRQWLLNLTFILYFCFTCLTAWPPNLGSLLIGRFLAGCFAAGPFTIGPGVLVDLWDKCECGNVMGILICICWIGPALGTVISGCFELKRGWRWSMYACLWLGSFTMIPMLTIPETHGPAVLARKAKMARQQGHDVQTAGEASRPKLLQLYKTALARPWVLVLDTISLLCCLYSCLIAALQYMLFSICPIVFQELREWNTAVSQLPVLGQAVGAVFGFLMVFDHTRRRKAKANTGREMLPEDHMDLAMIGGVGFPISMLWLCWSAQYNSVRWIVPTAGGTVLATCLMLIHVSCFSYITDGYADYAASVIAANIVARCISSAGAPLFTRQMFDALGVGDGGSLIAGVAAPLAVIPFLFYRYGHTIRSRSKYALA</sequence>
<feature type="transmembrane region" description="Helical" evidence="10">
    <location>
        <begin position="116"/>
        <end position="134"/>
    </location>
</feature>
<comment type="subcellular location">
    <subcellularLocation>
        <location evidence="1">Cell membrane</location>
        <topology evidence="1">Multi-pass membrane protein</topology>
    </subcellularLocation>
</comment>
<keyword evidence="7" id="KW-0325">Glycoprotein</keyword>
<keyword evidence="4 10" id="KW-0812">Transmembrane</keyword>
<evidence type="ECO:0000313" key="13">
    <source>
        <dbReference type="Proteomes" id="UP000320707"/>
    </source>
</evidence>
<keyword evidence="6 10" id="KW-0472">Membrane</keyword>
<proteinExistence type="inferred from homology"/>
<evidence type="ECO:0000256" key="6">
    <source>
        <dbReference type="ARBA" id="ARBA00023136"/>
    </source>
</evidence>
<dbReference type="PANTHER" id="PTHR23502:SF186">
    <property type="entry name" value="MAJOR FACILITATOR SUPERFAMILY (MFS) PROFILE DOMAIN-CONTAINING PROTEIN"/>
    <property type="match status" value="1"/>
</dbReference>
<evidence type="ECO:0000256" key="3">
    <source>
        <dbReference type="ARBA" id="ARBA00022475"/>
    </source>
</evidence>
<evidence type="ECO:0000256" key="4">
    <source>
        <dbReference type="ARBA" id="ARBA00022692"/>
    </source>
</evidence>
<dbReference type="Pfam" id="PF07690">
    <property type="entry name" value="MFS_1"/>
    <property type="match status" value="1"/>
</dbReference>
<feature type="transmembrane region" description="Helical" evidence="10">
    <location>
        <begin position="357"/>
        <end position="377"/>
    </location>
</feature>
<feature type="transmembrane region" description="Helical" evidence="10">
    <location>
        <begin position="383"/>
        <end position="408"/>
    </location>
</feature>